<dbReference type="Proteomes" id="UP000003987">
    <property type="component" value="Unassembled WGS sequence"/>
</dbReference>
<dbReference type="HOGENOM" id="CLU_027562_17_6_9"/>
<gene>
    <name evidence="5" type="ORF">HMPREF0501_00504</name>
</gene>
<comment type="similarity">
    <text evidence="1">Belongs to the 'phage' integrase family.</text>
</comment>
<dbReference type="Pfam" id="PF00589">
    <property type="entry name" value="Phage_integrase"/>
    <property type="match status" value="1"/>
</dbReference>
<keyword evidence="2" id="KW-0238">DNA-binding</keyword>
<dbReference type="GO" id="GO:0006310">
    <property type="term" value="P:DNA recombination"/>
    <property type="evidence" value="ECO:0007669"/>
    <property type="project" value="UniProtKB-KW"/>
</dbReference>
<dbReference type="eggNOG" id="COG0582">
    <property type="taxonomic scope" value="Bacteria"/>
</dbReference>
<dbReference type="Gene3D" id="1.10.443.10">
    <property type="entry name" value="Intergrase catalytic core"/>
    <property type="match status" value="1"/>
</dbReference>
<accession>C7XUY8</accession>
<reference evidence="5 6" key="1">
    <citation type="submission" date="2009-06" db="EMBL/GenBank/DDBJ databases">
        <title>The Genome Sequence of Lactobacillus coleohominis strain 101-4-CHN.</title>
        <authorList>
            <consortium name="The Broad Institute Genome Sequencing Platform"/>
            <person name="Ward D."/>
            <person name="Young S.K."/>
            <person name="Zeng Q."/>
            <person name="Koehrsen M."/>
            <person name="Alvarado L."/>
            <person name="Berlin A."/>
            <person name="Borenstein D."/>
            <person name="Chen Z."/>
            <person name="Engels R."/>
            <person name="Freedman E."/>
            <person name="Gellesch M."/>
            <person name="Goldberg J."/>
            <person name="Griggs A."/>
            <person name="Gujja S."/>
            <person name="Heiman D."/>
            <person name="Hepburn T."/>
            <person name="Howarth C."/>
            <person name="Jen D."/>
            <person name="Larson L."/>
            <person name="Lewis B."/>
            <person name="Mehta T."/>
            <person name="Park D."/>
            <person name="Pearson M."/>
            <person name="Roberts A."/>
            <person name="Saif S."/>
            <person name="Shea T."/>
            <person name="Shenoy N."/>
            <person name="Sisk P."/>
            <person name="Stolte C."/>
            <person name="Sykes S."/>
            <person name="Walk T."/>
            <person name="White J."/>
            <person name="Yandava C."/>
            <person name="Liu Y."/>
            <person name="Xu Q."/>
            <person name="Lander E."/>
            <person name="Nusbaum C."/>
            <person name="Galagan J."/>
            <person name="Birren B."/>
        </authorList>
    </citation>
    <scope>NUCLEOTIDE SEQUENCE [LARGE SCALE GENOMIC DNA]</scope>
    <source>
        <strain evidence="5 6">101-4-CHN</strain>
    </source>
</reference>
<dbReference type="SUPFAM" id="SSF56349">
    <property type="entry name" value="DNA breaking-rejoining enzymes"/>
    <property type="match status" value="1"/>
</dbReference>
<keyword evidence="3" id="KW-0233">DNA recombination</keyword>
<keyword evidence="6" id="KW-1185">Reference proteome</keyword>
<dbReference type="InterPro" id="IPR002104">
    <property type="entry name" value="Integrase_catalytic"/>
</dbReference>
<sequence length="373" mass="43933">MWVEKNKSGSYKYSERYKDPLTGKLKKVTISLDKNNKFTAKKAQMILEAKIQKRLQENGKVQKGVTLGQVIEEWEPIYRNQVRPTTFSHYDQVKKKIEHYVGFDTLVNKMDDRYLIQLCERLLYKENMSNVIVRNIYWKLSAILRFAYKRDYVTQSPRNHLDINWKKETHQKIAKKFLEDSEAKAVLDYVYQHNHQHGAIFEWQYLTGMRIGEALGMQVKNIYEDKGNYYAQVTGTLIYTDLKTSDYYKQDATKTASGLRSVLLPNRAVQLYKEWSFGKQPDDFLFVYDNRFFSFTTLNRQLFNAKKFLGIDKELTTHTFRHTHVSKLAELGVPLYIIEDRIGHANSATIRNVYLHVTNKAKSKFDNTILNLD</sequence>
<dbReference type="PANTHER" id="PTHR30349">
    <property type="entry name" value="PHAGE INTEGRASE-RELATED"/>
    <property type="match status" value="1"/>
</dbReference>
<dbReference type="RefSeq" id="WP_006916291.1">
    <property type="nucleotide sequence ID" value="NZ_GG698802.1"/>
</dbReference>
<dbReference type="PROSITE" id="PS51898">
    <property type="entry name" value="TYR_RECOMBINASE"/>
    <property type="match status" value="1"/>
</dbReference>
<feature type="domain" description="Tyr recombinase" evidence="4">
    <location>
        <begin position="172"/>
        <end position="367"/>
    </location>
</feature>
<dbReference type="Gene3D" id="1.10.150.130">
    <property type="match status" value="1"/>
</dbReference>
<organism evidence="5 6">
    <name type="scientific">Limosilactobacillus coleohominis 101-4-CHN</name>
    <dbReference type="NCBI Taxonomy" id="575594"/>
    <lineage>
        <taxon>Bacteria</taxon>
        <taxon>Bacillati</taxon>
        <taxon>Bacillota</taxon>
        <taxon>Bacilli</taxon>
        <taxon>Lactobacillales</taxon>
        <taxon>Lactobacillaceae</taxon>
        <taxon>Limosilactobacillus</taxon>
    </lineage>
</organism>
<dbReference type="InterPro" id="IPR013762">
    <property type="entry name" value="Integrase-like_cat_sf"/>
</dbReference>
<dbReference type="EMBL" id="GG698802">
    <property type="protein sequence ID" value="EEU31099.1"/>
    <property type="molecule type" value="Genomic_DNA"/>
</dbReference>
<dbReference type="InterPro" id="IPR050090">
    <property type="entry name" value="Tyrosine_recombinase_XerCD"/>
</dbReference>
<dbReference type="CDD" id="cd01189">
    <property type="entry name" value="INT_ICEBs1_C_like"/>
    <property type="match status" value="1"/>
</dbReference>
<evidence type="ECO:0000256" key="2">
    <source>
        <dbReference type="ARBA" id="ARBA00023125"/>
    </source>
</evidence>
<dbReference type="OrthoDB" id="9803188at2"/>
<evidence type="ECO:0000256" key="1">
    <source>
        <dbReference type="ARBA" id="ARBA00008857"/>
    </source>
</evidence>
<evidence type="ECO:0000313" key="5">
    <source>
        <dbReference type="EMBL" id="EEU31099.1"/>
    </source>
</evidence>
<dbReference type="InterPro" id="IPR010998">
    <property type="entry name" value="Integrase_recombinase_N"/>
</dbReference>
<dbReference type="InterPro" id="IPR011010">
    <property type="entry name" value="DNA_brk_join_enz"/>
</dbReference>
<dbReference type="STRING" id="575594.HMPREF0501_00504"/>
<protein>
    <submittedName>
        <fullName evidence="5">Site-specific recombinase, phage integrase family</fullName>
    </submittedName>
</protein>
<dbReference type="AlphaFoldDB" id="C7XUY8"/>
<dbReference type="GO" id="GO:0003677">
    <property type="term" value="F:DNA binding"/>
    <property type="evidence" value="ECO:0007669"/>
    <property type="project" value="UniProtKB-KW"/>
</dbReference>
<evidence type="ECO:0000313" key="6">
    <source>
        <dbReference type="Proteomes" id="UP000003987"/>
    </source>
</evidence>
<name>C7XUY8_9LACO</name>
<evidence type="ECO:0000259" key="4">
    <source>
        <dbReference type="PROSITE" id="PS51898"/>
    </source>
</evidence>
<evidence type="ECO:0000256" key="3">
    <source>
        <dbReference type="ARBA" id="ARBA00023172"/>
    </source>
</evidence>
<dbReference type="GO" id="GO:0015074">
    <property type="term" value="P:DNA integration"/>
    <property type="evidence" value="ECO:0007669"/>
    <property type="project" value="InterPro"/>
</dbReference>
<dbReference type="PANTHER" id="PTHR30349:SF64">
    <property type="entry name" value="PROPHAGE INTEGRASE INTD-RELATED"/>
    <property type="match status" value="1"/>
</dbReference>
<proteinExistence type="inferred from homology"/>